<dbReference type="GO" id="GO:0051731">
    <property type="term" value="F:polynucleotide 5'-hydroxyl-kinase activity"/>
    <property type="evidence" value="ECO:0007669"/>
    <property type="project" value="InterPro"/>
</dbReference>
<keyword evidence="7" id="KW-0067">ATP-binding</keyword>
<dbReference type="InterPro" id="IPR045116">
    <property type="entry name" value="Clp1/Grc3"/>
</dbReference>
<evidence type="ECO:0000256" key="4">
    <source>
        <dbReference type="ARBA" id="ARBA00022679"/>
    </source>
</evidence>
<proteinExistence type="inferred from homology"/>
<dbReference type="InterPro" id="IPR032319">
    <property type="entry name" value="CLP1_P"/>
</dbReference>
<dbReference type="GO" id="GO:0005730">
    <property type="term" value="C:nucleolus"/>
    <property type="evidence" value="ECO:0007669"/>
    <property type="project" value="UniProtKB-SubCell"/>
</dbReference>
<dbReference type="Proteomes" id="UP001295444">
    <property type="component" value="Chromosome 10"/>
</dbReference>
<evidence type="ECO:0000256" key="7">
    <source>
        <dbReference type="ARBA" id="ARBA00022840"/>
    </source>
</evidence>
<evidence type="ECO:0000313" key="13">
    <source>
        <dbReference type="Proteomes" id="UP001295444"/>
    </source>
</evidence>
<dbReference type="SUPFAM" id="SSF52540">
    <property type="entry name" value="P-loop containing nucleoside triphosphate hydrolases"/>
    <property type="match status" value="1"/>
</dbReference>
<keyword evidence="4" id="KW-0808">Transferase</keyword>
<dbReference type="Gene3D" id="3.40.50.300">
    <property type="entry name" value="P-loop containing nucleotide triphosphate hydrolases"/>
    <property type="match status" value="1"/>
</dbReference>
<evidence type="ECO:0000256" key="9">
    <source>
        <dbReference type="SAM" id="MobiDB-lite"/>
    </source>
</evidence>
<dbReference type="PANTHER" id="PTHR12755:SF3">
    <property type="entry name" value="POLYNUCLEOTIDE 5'-HYDROXYL-KINASE NOL9"/>
    <property type="match status" value="1"/>
</dbReference>
<dbReference type="GO" id="GO:0005524">
    <property type="term" value="F:ATP binding"/>
    <property type="evidence" value="ECO:0007669"/>
    <property type="project" value="UniProtKB-KW"/>
</dbReference>
<dbReference type="AlphaFoldDB" id="A0AAD1T5L7"/>
<evidence type="ECO:0000256" key="8">
    <source>
        <dbReference type="ARBA" id="ARBA00023242"/>
    </source>
</evidence>
<comment type="similarity">
    <text evidence="2">Belongs to the Clp1 family. NOL9/GRC3 subfamily.</text>
</comment>
<sequence>MNKKSSKTRKEIRMEARASMRGCLSLDCRRALMKSFKSSSSILLLERIENSATNFILSHSDYANLFSTKPKEKISSSFDNAVLHSIGIENHDPDTGINVSDQWKSSLQQLTHACIEEDHGCPIILVCGPKNVGKSTFNRYLINQLLNHIPSVGYLDCDLGQTEFTPPGCVSLMNITKPVFGPPFSHQRDAQKMVYFGETTCEQEMERFVESVKYVLASYKREQPLIINTMGWVKGFGLLLLIDLIRLLSPSHIVQIVAKGSDDMEPLTQNYVQNSPGFLTKNSSQSRSRNKRSDFSEDDEPDYAESLYFRSSLEHHLISIESEFSGAGESGNVRCHSSILRDLAMMGYLSKLQQFDPLQVIPLNSLLPYEVPFRSVALRVIHSDVSPSHIMYSVNASWVGLCYILDDIRSEDDGPVILNQTPVCDCLGFGIVRGINMERKVYHILTPVPPETLRLVNCLLVGNISIPHAIFKNQRGIKGEIPYVTAEYDFNICGSGKMKINKKLKRREHQ</sequence>
<dbReference type="InterPro" id="IPR057570">
    <property type="entry name" value="NOL9_C"/>
</dbReference>
<keyword evidence="13" id="KW-1185">Reference proteome</keyword>
<reference evidence="12" key="1">
    <citation type="submission" date="2022-03" db="EMBL/GenBank/DDBJ databases">
        <authorList>
            <person name="Alioto T."/>
            <person name="Alioto T."/>
            <person name="Gomez Garrido J."/>
        </authorList>
    </citation>
    <scope>NUCLEOTIDE SEQUENCE</scope>
</reference>
<accession>A0AAD1T5L7</accession>
<organism evidence="12 13">
    <name type="scientific">Pelobates cultripes</name>
    <name type="common">Western spadefoot toad</name>
    <dbReference type="NCBI Taxonomy" id="61616"/>
    <lineage>
        <taxon>Eukaryota</taxon>
        <taxon>Metazoa</taxon>
        <taxon>Chordata</taxon>
        <taxon>Craniata</taxon>
        <taxon>Vertebrata</taxon>
        <taxon>Euteleostomi</taxon>
        <taxon>Amphibia</taxon>
        <taxon>Batrachia</taxon>
        <taxon>Anura</taxon>
        <taxon>Pelobatoidea</taxon>
        <taxon>Pelobatidae</taxon>
        <taxon>Pelobates</taxon>
    </lineage>
</organism>
<dbReference type="Pfam" id="PF16575">
    <property type="entry name" value="CLP1_P"/>
    <property type="match status" value="1"/>
</dbReference>
<keyword evidence="6" id="KW-0418">Kinase</keyword>
<feature type="region of interest" description="Disordered" evidence="9">
    <location>
        <begin position="273"/>
        <end position="299"/>
    </location>
</feature>
<keyword evidence="3" id="KW-0698">rRNA processing</keyword>
<keyword evidence="8" id="KW-0539">Nucleus</keyword>
<comment type="subcellular location">
    <subcellularLocation>
        <location evidence="1">Nucleus</location>
        <location evidence="1">Nucleolus</location>
    </subcellularLocation>
</comment>
<evidence type="ECO:0000256" key="3">
    <source>
        <dbReference type="ARBA" id="ARBA00022552"/>
    </source>
</evidence>
<evidence type="ECO:0000313" key="12">
    <source>
        <dbReference type="EMBL" id="CAH2319691.1"/>
    </source>
</evidence>
<dbReference type="GO" id="GO:0000448">
    <property type="term" value="P:cleavage in ITS2 between 5.8S rRNA and LSU-rRNA of tricistronic rRNA transcript (SSU-rRNA, 5.8S rRNA, LSU-rRNA)"/>
    <property type="evidence" value="ECO:0007669"/>
    <property type="project" value="TreeGrafter"/>
</dbReference>
<evidence type="ECO:0000256" key="5">
    <source>
        <dbReference type="ARBA" id="ARBA00022741"/>
    </source>
</evidence>
<evidence type="ECO:0000256" key="1">
    <source>
        <dbReference type="ARBA" id="ARBA00004604"/>
    </source>
</evidence>
<evidence type="ECO:0000259" key="10">
    <source>
        <dbReference type="Pfam" id="PF16575"/>
    </source>
</evidence>
<gene>
    <name evidence="12" type="ORF">PECUL_23A035225</name>
</gene>
<dbReference type="Pfam" id="PF25467">
    <property type="entry name" value="NOL9_C"/>
    <property type="match status" value="1"/>
</dbReference>
<dbReference type="PANTHER" id="PTHR12755">
    <property type="entry name" value="CLEAVAGE/POLYADENYLATION FACTOR IA SUBUNIT CLP1P"/>
    <property type="match status" value="1"/>
</dbReference>
<keyword evidence="5" id="KW-0547">Nucleotide-binding</keyword>
<evidence type="ECO:0000256" key="2">
    <source>
        <dbReference type="ARBA" id="ARBA00011003"/>
    </source>
</evidence>
<evidence type="ECO:0000256" key="6">
    <source>
        <dbReference type="ARBA" id="ARBA00022777"/>
    </source>
</evidence>
<dbReference type="InterPro" id="IPR027417">
    <property type="entry name" value="P-loop_NTPase"/>
</dbReference>
<protein>
    <submittedName>
        <fullName evidence="12">Polynucleotide 5 -hydroxyl-kinase NOL9 isoform X1</fullName>
    </submittedName>
</protein>
<evidence type="ECO:0000259" key="11">
    <source>
        <dbReference type="Pfam" id="PF25467"/>
    </source>
</evidence>
<dbReference type="EMBL" id="OW240921">
    <property type="protein sequence ID" value="CAH2319691.1"/>
    <property type="molecule type" value="Genomic_DNA"/>
</dbReference>
<feature type="domain" description="NOL9 C-terminal" evidence="11">
    <location>
        <begin position="366"/>
        <end position="467"/>
    </location>
</feature>
<feature type="domain" description="Clp1 P-loop" evidence="10">
    <location>
        <begin position="128"/>
        <end position="276"/>
    </location>
</feature>
<name>A0AAD1T5L7_PELCU</name>